<evidence type="ECO:0000256" key="8">
    <source>
        <dbReference type="ARBA" id="ARBA00023136"/>
    </source>
</evidence>
<dbReference type="PROSITE" id="PS50929">
    <property type="entry name" value="ABC_TM1F"/>
    <property type="match status" value="1"/>
</dbReference>
<accession>A0AA97AJH7</accession>
<gene>
    <name evidence="12" type="ORF">HJG54_33815</name>
</gene>
<dbReference type="PANTHER" id="PTHR24221">
    <property type="entry name" value="ATP-BINDING CASSETTE SUB-FAMILY B"/>
    <property type="match status" value="1"/>
</dbReference>
<dbReference type="InterPro" id="IPR003593">
    <property type="entry name" value="AAA+_ATPase"/>
</dbReference>
<evidence type="ECO:0000259" key="11">
    <source>
        <dbReference type="PROSITE" id="PS50929"/>
    </source>
</evidence>
<dbReference type="RefSeq" id="WP_316436305.1">
    <property type="nucleotide sequence ID" value="NZ_CP053587.1"/>
</dbReference>
<evidence type="ECO:0000256" key="1">
    <source>
        <dbReference type="ARBA" id="ARBA00004651"/>
    </source>
</evidence>
<feature type="domain" description="ABC transmembrane type-1" evidence="11">
    <location>
        <begin position="31"/>
        <end position="313"/>
    </location>
</feature>
<evidence type="ECO:0000256" key="5">
    <source>
        <dbReference type="ARBA" id="ARBA00022741"/>
    </source>
</evidence>
<dbReference type="SUPFAM" id="SSF90123">
    <property type="entry name" value="ABC transporter transmembrane region"/>
    <property type="match status" value="1"/>
</dbReference>
<dbReference type="SUPFAM" id="SSF52540">
    <property type="entry name" value="P-loop containing nucleoside triphosphate hydrolases"/>
    <property type="match status" value="1"/>
</dbReference>
<dbReference type="Pfam" id="PF00664">
    <property type="entry name" value="ABC_membrane"/>
    <property type="match status" value="1"/>
</dbReference>
<evidence type="ECO:0000313" key="12">
    <source>
        <dbReference type="EMBL" id="WNZ27810.1"/>
    </source>
</evidence>
<keyword evidence="8 9" id="KW-0472">Membrane</keyword>
<feature type="domain" description="ABC transporter" evidence="10">
    <location>
        <begin position="347"/>
        <end position="584"/>
    </location>
</feature>
<dbReference type="InterPro" id="IPR011527">
    <property type="entry name" value="ABC1_TM_dom"/>
</dbReference>
<comment type="subcellular location">
    <subcellularLocation>
        <location evidence="1">Cell membrane</location>
        <topology evidence="1">Multi-pass membrane protein</topology>
    </subcellularLocation>
</comment>
<feature type="transmembrane region" description="Helical" evidence="9">
    <location>
        <begin position="140"/>
        <end position="164"/>
    </location>
</feature>
<dbReference type="CDD" id="cd18542">
    <property type="entry name" value="ABC_6TM_YknU_like"/>
    <property type="match status" value="1"/>
</dbReference>
<dbReference type="GO" id="GO:0034040">
    <property type="term" value="F:ATPase-coupled lipid transmembrane transporter activity"/>
    <property type="evidence" value="ECO:0007669"/>
    <property type="project" value="TreeGrafter"/>
</dbReference>
<dbReference type="Gene3D" id="1.20.1560.10">
    <property type="entry name" value="ABC transporter type 1, transmembrane domain"/>
    <property type="match status" value="1"/>
</dbReference>
<dbReference type="InterPro" id="IPR027417">
    <property type="entry name" value="P-loop_NTPase"/>
</dbReference>
<dbReference type="InterPro" id="IPR017871">
    <property type="entry name" value="ABC_transporter-like_CS"/>
</dbReference>
<dbReference type="GO" id="GO:0005524">
    <property type="term" value="F:ATP binding"/>
    <property type="evidence" value="ECO:0007669"/>
    <property type="project" value="UniProtKB-KW"/>
</dbReference>
<dbReference type="InterPro" id="IPR003439">
    <property type="entry name" value="ABC_transporter-like_ATP-bd"/>
</dbReference>
<dbReference type="EMBL" id="CP053587">
    <property type="protein sequence ID" value="WNZ27810.1"/>
    <property type="molecule type" value="Genomic_DNA"/>
</dbReference>
<name>A0AA97AJH7_9CYAN</name>
<dbReference type="InterPro" id="IPR039421">
    <property type="entry name" value="Type_1_exporter"/>
</dbReference>
<evidence type="ECO:0000256" key="4">
    <source>
        <dbReference type="ARBA" id="ARBA00022692"/>
    </source>
</evidence>
<feature type="transmembrane region" description="Helical" evidence="9">
    <location>
        <begin position="66"/>
        <end position="84"/>
    </location>
</feature>
<reference evidence="12" key="1">
    <citation type="submission" date="2020-05" db="EMBL/GenBank/DDBJ databases">
        <authorList>
            <person name="Zhu T."/>
            <person name="Keshari N."/>
            <person name="Lu X."/>
        </authorList>
    </citation>
    <scope>NUCLEOTIDE SEQUENCE</scope>
    <source>
        <strain evidence="12">NK1-12</strain>
    </source>
</reference>
<dbReference type="GO" id="GO:0005886">
    <property type="term" value="C:plasma membrane"/>
    <property type="evidence" value="ECO:0007669"/>
    <property type="project" value="UniProtKB-SubCell"/>
</dbReference>
<keyword evidence="2" id="KW-0813">Transport</keyword>
<feature type="transmembrane region" description="Helical" evidence="9">
    <location>
        <begin position="25"/>
        <end position="46"/>
    </location>
</feature>
<sequence length="607" mass="66459">MVQLPPASQDPSSGSLPRVLKSLSAYRWLAAGALVSSLLLTAAYALTPQLFRWGIDQGIAQKNLDVVLLSAAWMVVAAIARGLFNFGQSFWAEAASQGVAYDLRNKIFSKIQNLSFSYHDQAQTSQLLTRVTSDIEQIRTFLSTSLIQVISAVVTLISIAVILLLMNWELALITLTVIPLSGWLMVRFLKKTSNVFRLVQQQLGDLNAVLQENLFGVRVVKAFVRGDAETARYTRLNRMLIDSNMKTIRAIRNTFPFMFLLSNLVTVVVVGYGGAAVIADRFSIGELVAFNSYLLLILQPILLIGFAAPAIAQAAASADRVYEVVDAEIEIRDRPHAVSFRTCGGRITFENVCFRYPGSATEALKNISFETKPKELIAILGMTGSGKSTIMNLIPRFYDVTSGAVRIDGQDVRDFTLHSLRAHIGIVFQETTLFSGSLRENIAYAKPDAPLEEVIEAAQTAQIHDFISSLPQGYDTVVGERGVGLSGGQKQRIAIARTLLTDYSILILDDSTSAVDARTAAQIHAALDDLMRQKTCTAFVIAQRISTVQNADRILLMDKGQLVAQGTHEQLMETSPLYGVILESQVKTPVSRTPILEKSVKAAKEQA</sequence>
<evidence type="ECO:0000256" key="2">
    <source>
        <dbReference type="ARBA" id="ARBA00022448"/>
    </source>
</evidence>
<feature type="transmembrane region" description="Helical" evidence="9">
    <location>
        <begin position="170"/>
        <end position="189"/>
    </location>
</feature>
<evidence type="ECO:0000256" key="9">
    <source>
        <dbReference type="SAM" id="Phobius"/>
    </source>
</evidence>
<keyword evidence="5" id="KW-0547">Nucleotide-binding</keyword>
<dbReference type="PROSITE" id="PS50893">
    <property type="entry name" value="ABC_TRANSPORTER_2"/>
    <property type="match status" value="1"/>
</dbReference>
<dbReference type="Gene3D" id="3.40.50.300">
    <property type="entry name" value="P-loop containing nucleotide triphosphate hydrolases"/>
    <property type="match status" value="1"/>
</dbReference>
<keyword evidence="7 9" id="KW-1133">Transmembrane helix</keyword>
<proteinExistence type="predicted"/>
<dbReference type="SMART" id="SM00382">
    <property type="entry name" value="AAA"/>
    <property type="match status" value="1"/>
</dbReference>
<dbReference type="PANTHER" id="PTHR24221:SF654">
    <property type="entry name" value="ATP-BINDING CASSETTE SUB-FAMILY B MEMBER 6"/>
    <property type="match status" value="1"/>
</dbReference>
<dbReference type="Pfam" id="PF00005">
    <property type="entry name" value="ABC_tran"/>
    <property type="match status" value="1"/>
</dbReference>
<keyword evidence="3" id="KW-1003">Cell membrane</keyword>
<dbReference type="PROSITE" id="PS00211">
    <property type="entry name" value="ABC_TRANSPORTER_1"/>
    <property type="match status" value="1"/>
</dbReference>
<dbReference type="FunFam" id="3.40.50.300:FF:000221">
    <property type="entry name" value="Multidrug ABC transporter ATP-binding protein"/>
    <property type="match status" value="1"/>
</dbReference>
<feature type="transmembrane region" description="Helical" evidence="9">
    <location>
        <begin position="255"/>
        <end position="278"/>
    </location>
</feature>
<evidence type="ECO:0000256" key="6">
    <source>
        <dbReference type="ARBA" id="ARBA00022840"/>
    </source>
</evidence>
<feature type="transmembrane region" description="Helical" evidence="9">
    <location>
        <begin position="290"/>
        <end position="312"/>
    </location>
</feature>
<organism evidence="12">
    <name type="scientific">Leptolyngbya sp. NK1-12</name>
    <dbReference type="NCBI Taxonomy" id="2547451"/>
    <lineage>
        <taxon>Bacteria</taxon>
        <taxon>Bacillati</taxon>
        <taxon>Cyanobacteriota</taxon>
        <taxon>Cyanophyceae</taxon>
        <taxon>Leptolyngbyales</taxon>
        <taxon>Leptolyngbyaceae</taxon>
        <taxon>Leptolyngbya group</taxon>
        <taxon>Leptolyngbya</taxon>
    </lineage>
</organism>
<evidence type="ECO:0000256" key="7">
    <source>
        <dbReference type="ARBA" id="ARBA00022989"/>
    </source>
</evidence>
<dbReference type="GO" id="GO:0140359">
    <property type="term" value="F:ABC-type transporter activity"/>
    <property type="evidence" value="ECO:0007669"/>
    <property type="project" value="InterPro"/>
</dbReference>
<keyword evidence="6 12" id="KW-0067">ATP-binding</keyword>
<keyword evidence="4 9" id="KW-0812">Transmembrane</keyword>
<dbReference type="GO" id="GO:0016887">
    <property type="term" value="F:ATP hydrolysis activity"/>
    <property type="evidence" value="ECO:0007669"/>
    <property type="project" value="InterPro"/>
</dbReference>
<dbReference type="AlphaFoldDB" id="A0AA97AJH7"/>
<protein>
    <submittedName>
        <fullName evidence="12">ABC transporter ATP-binding protein</fullName>
    </submittedName>
</protein>
<evidence type="ECO:0000259" key="10">
    <source>
        <dbReference type="PROSITE" id="PS50893"/>
    </source>
</evidence>
<dbReference type="InterPro" id="IPR036640">
    <property type="entry name" value="ABC1_TM_sf"/>
</dbReference>
<evidence type="ECO:0000256" key="3">
    <source>
        <dbReference type="ARBA" id="ARBA00022475"/>
    </source>
</evidence>